<evidence type="ECO:0000256" key="2">
    <source>
        <dbReference type="ARBA" id="ARBA00022723"/>
    </source>
</evidence>
<dbReference type="AlphaFoldDB" id="A0A0P0G183"/>
<dbReference type="CDD" id="cd00487">
    <property type="entry name" value="Pep_deformylase"/>
    <property type="match status" value="1"/>
</dbReference>
<dbReference type="EC" id="3.5.1.88" evidence="4"/>
<dbReference type="Proteomes" id="UP000061809">
    <property type="component" value="Chromosome"/>
</dbReference>
<dbReference type="PANTHER" id="PTHR10458:SF22">
    <property type="entry name" value="PEPTIDE DEFORMYLASE"/>
    <property type="match status" value="1"/>
</dbReference>
<dbReference type="PRINTS" id="PR01576">
    <property type="entry name" value="PDEFORMYLASE"/>
</dbReference>
<evidence type="ECO:0000256" key="4">
    <source>
        <dbReference type="HAMAP-Rule" id="MF_00163"/>
    </source>
</evidence>
<dbReference type="NCBIfam" id="NF001159">
    <property type="entry name" value="PRK00150.1-3"/>
    <property type="match status" value="1"/>
</dbReference>
<feature type="active site" evidence="4">
    <location>
        <position position="151"/>
    </location>
</feature>
<feature type="binding site" evidence="4">
    <location>
        <position position="108"/>
    </location>
    <ligand>
        <name>Fe cation</name>
        <dbReference type="ChEBI" id="CHEBI:24875"/>
    </ligand>
</feature>
<keyword evidence="4" id="KW-0648">Protein biosynthesis</keyword>
<evidence type="ECO:0000313" key="6">
    <source>
        <dbReference type="Proteomes" id="UP000061809"/>
    </source>
</evidence>
<keyword evidence="2 4" id="KW-0479">Metal-binding</keyword>
<dbReference type="NCBIfam" id="TIGR00079">
    <property type="entry name" value="pept_deformyl"/>
    <property type="match status" value="1"/>
</dbReference>
<comment type="similarity">
    <text evidence="1 4">Belongs to the polypeptide deformylase family.</text>
</comment>
<dbReference type="PIRSF" id="PIRSF004749">
    <property type="entry name" value="Pep_def"/>
    <property type="match status" value="1"/>
</dbReference>
<reference evidence="5 6" key="1">
    <citation type="journal article" date="2015" name="Science">
        <title>Genetic determinants of in vivo fitness and diet responsiveness in multiple human gut Bacteroides.</title>
        <authorList>
            <person name="Wu M."/>
            <person name="McNulty N.P."/>
            <person name="Rodionov D.A."/>
            <person name="Khoroshkin M.S."/>
            <person name="Griffin N.W."/>
            <person name="Cheng J."/>
            <person name="Latreille P."/>
            <person name="Kerstetter R.A."/>
            <person name="Terrapon N."/>
            <person name="Henrissat B."/>
            <person name="Osterman A.L."/>
            <person name="Gordon J.I."/>
        </authorList>
    </citation>
    <scope>NUCLEOTIDE SEQUENCE [LARGE SCALE GENOMIC DNA]</scope>
    <source>
        <strain evidence="5 6">WH2</strain>
    </source>
</reference>
<feature type="binding site" evidence="4">
    <location>
        <position position="154"/>
    </location>
    <ligand>
        <name>Fe cation</name>
        <dbReference type="ChEBI" id="CHEBI:24875"/>
    </ligand>
</feature>
<dbReference type="Gene3D" id="3.90.45.10">
    <property type="entry name" value="Peptide deformylase"/>
    <property type="match status" value="1"/>
</dbReference>
<dbReference type="RefSeq" id="WP_029427114.1">
    <property type="nucleotide sequence ID" value="NZ_CP012801.1"/>
</dbReference>
<evidence type="ECO:0000313" key="5">
    <source>
        <dbReference type="EMBL" id="ALJ61367.1"/>
    </source>
</evidence>
<dbReference type="SUPFAM" id="SSF56420">
    <property type="entry name" value="Peptide deformylase"/>
    <property type="match status" value="1"/>
</dbReference>
<comment type="function">
    <text evidence="4">Removes the formyl group from the N-terminal Met of newly synthesized proteins. Requires at least a dipeptide for an efficient rate of reaction. N-terminal L-methionine is a prerequisite for activity but the enzyme has broad specificity at other positions.</text>
</comment>
<dbReference type="GO" id="GO:0042586">
    <property type="term" value="F:peptide deformylase activity"/>
    <property type="evidence" value="ECO:0007669"/>
    <property type="project" value="UniProtKB-UniRule"/>
</dbReference>
<keyword evidence="3 4" id="KW-0378">Hydrolase</keyword>
<dbReference type="InterPro" id="IPR036821">
    <property type="entry name" value="Peptide_deformylase_sf"/>
</dbReference>
<feature type="binding site" evidence="4">
    <location>
        <position position="150"/>
    </location>
    <ligand>
        <name>Fe cation</name>
        <dbReference type="ChEBI" id="CHEBI:24875"/>
    </ligand>
</feature>
<comment type="cofactor">
    <cofactor evidence="4">
        <name>Fe(2+)</name>
        <dbReference type="ChEBI" id="CHEBI:29033"/>
    </cofactor>
    <text evidence="4">Binds 1 Fe(2+) ion.</text>
</comment>
<dbReference type="Pfam" id="PF01327">
    <property type="entry name" value="Pep_deformylase"/>
    <property type="match status" value="1"/>
</dbReference>
<gene>
    <name evidence="5" type="primary">def_2</name>
    <name evidence="4" type="synonym">def</name>
    <name evidence="5" type="ORF">BcellWH2_04147</name>
</gene>
<organism evidence="5 6">
    <name type="scientific">Bacteroides cellulosilyticus</name>
    <dbReference type="NCBI Taxonomy" id="246787"/>
    <lineage>
        <taxon>Bacteria</taxon>
        <taxon>Pseudomonadati</taxon>
        <taxon>Bacteroidota</taxon>
        <taxon>Bacteroidia</taxon>
        <taxon>Bacteroidales</taxon>
        <taxon>Bacteroidaceae</taxon>
        <taxon>Bacteroides</taxon>
    </lineage>
</organism>
<evidence type="ECO:0000256" key="3">
    <source>
        <dbReference type="ARBA" id="ARBA00022801"/>
    </source>
</evidence>
<dbReference type="GO" id="GO:0006412">
    <property type="term" value="P:translation"/>
    <property type="evidence" value="ECO:0007669"/>
    <property type="project" value="UniProtKB-UniRule"/>
</dbReference>
<dbReference type="EMBL" id="CP012801">
    <property type="protein sequence ID" value="ALJ61367.1"/>
    <property type="molecule type" value="Genomic_DNA"/>
</dbReference>
<accession>A0A0P0G183</accession>
<comment type="catalytic activity">
    <reaction evidence="4">
        <text>N-terminal N-formyl-L-methionyl-[peptide] + H2O = N-terminal L-methionyl-[peptide] + formate</text>
        <dbReference type="Rhea" id="RHEA:24420"/>
        <dbReference type="Rhea" id="RHEA-COMP:10639"/>
        <dbReference type="Rhea" id="RHEA-COMP:10640"/>
        <dbReference type="ChEBI" id="CHEBI:15377"/>
        <dbReference type="ChEBI" id="CHEBI:15740"/>
        <dbReference type="ChEBI" id="CHEBI:49298"/>
        <dbReference type="ChEBI" id="CHEBI:64731"/>
        <dbReference type="EC" id="3.5.1.88"/>
    </reaction>
</comment>
<dbReference type="GO" id="GO:0046872">
    <property type="term" value="F:metal ion binding"/>
    <property type="evidence" value="ECO:0007669"/>
    <property type="project" value="UniProtKB-KW"/>
</dbReference>
<keyword evidence="4" id="KW-0408">Iron</keyword>
<proteinExistence type="inferred from homology"/>
<evidence type="ECO:0000256" key="1">
    <source>
        <dbReference type="ARBA" id="ARBA00010759"/>
    </source>
</evidence>
<dbReference type="PATRIC" id="fig|246787.4.peg.4290"/>
<dbReference type="InterPro" id="IPR023635">
    <property type="entry name" value="Peptide_deformylase"/>
</dbReference>
<dbReference type="PANTHER" id="PTHR10458">
    <property type="entry name" value="PEPTIDE DEFORMYLASE"/>
    <property type="match status" value="1"/>
</dbReference>
<name>A0A0P0G183_9BACE</name>
<protein>
    <recommendedName>
        <fullName evidence="4">Peptide deformylase</fullName>
        <shortName evidence="4">PDF</shortName>
        <ecNumber evidence="4">3.5.1.88</ecNumber>
    </recommendedName>
    <alternativeName>
        <fullName evidence="4">Polypeptide deformylase</fullName>
    </alternativeName>
</protein>
<dbReference type="HAMAP" id="MF_00163">
    <property type="entry name" value="Pep_deformylase"/>
    <property type="match status" value="1"/>
</dbReference>
<dbReference type="KEGG" id="bcel:BcellWH2_04147"/>
<sequence length="194" mass="22679">MIKPITIYGNPVLRKECVSIEKTYPGIQEVIETMWQTLRNADGCGLAAPQINLPIKLFVVNSRDSYAYMSVRERERFFAKDDCGIEETFINAEITGYSDEVWTTGEGCLSIPDLYEEVTRPWSITIKYQDKEFNEQVKVYYGYTARIIQHEFEHTEGKLYIDHLSPFRKQLLRNKLARILKRKINASYPTQKSY</sequence>